<gene>
    <name evidence="2" type="ORF">UFOVP633_35</name>
</gene>
<feature type="domain" description="Peptidase M15A C-terminal" evidence="1">
    <location>
        <begin position="5"/>
        <end position="119"/>
    </location>
</feature>
<sequence length="148" mass="16905">MKLSKHFTKAEFEHSNTAIQRSIPNEMNSGQELKAIDLCENVLEPLRAHLGYPIKLNCGYRSPAVNRAVGGAKNSQHLFGEAADLDLHDKKIFDWIIDNLEFDQAIFEFGSDLQAGWFHLSYRKGRNRKQSLRAIKKAGKTVYLPYKK</sequence>
<accession>A0A6J5N584</accession>
<dbReference type="SUPFAM" id="SSF55166">
    <property type="entry name" value="Hedgehog/DD-peptidase"/>
    <property type="match status" value="1"/>
</dbReference>
<dbReference type="Gene3D" id="3.30.1380.10">
    <property type="match status" value="1"/>
</dbReference>
<dbReference type="InterPro" id="IPR013230">
    <property type="entry name" value="Peptidase_M15A_C"/>
</dbReference>
<evidence type="ECO:0000259" key="1">
    <source>
        <dbReference type="Pfam" id="PF08291"/>
    </source>
</evidence>
<proteinExistence type="predicted"/>
<reference evidence="2" key="1">
    <citation type="submission" date="2020-04" db="EMBL/GenBank/DDBJ databases">
        <authorList>
            <person name="Chiriac C."/>
            <person name="Salcher M."/>
            <person name="Ghai R."/>
            <person name="Kavagutti S V."/>
        </authorList>
    </citation>
    <scope>NUCLEOTIDE SEQUENCE</scope>
</reference>
<dbReference type="Pfam" id="PF08291">
    <property type="entry name" value="Peptidase_M15_3"/>
    <property type="match status" value="1"/>
</dbReference>
<evidence type="ECO:0000313" key="2">
    <source>
        <dbReference type="EMBL" id="CAB4154229.1"/>
    </source>
</evidence>
<dbReference type="InterPro" id="IPR009045">
    <property type="entry name" value="Zn_M74/Hedgehog-like"/>
</dbReference>
<protein>
    <submittedName>
        <fullName evidence="2">Peptidase M15A, C-terminal</fullName>
    </submittedName>
</protein>
<organism evidence="2">
    <name type="scientific">uncultured Caudovirales phage</name>
    <dbReference type="NCBI Taxonomy" id="2100421"/>
    <lineage>
        <taxon>Viruses</taxon>
        <taxon>Duplodnaviria</taxon>
        <taxon>Heunggongvirae</taxon>
        <taxon>Uroviricota</taxon>
        <taxon>Caudoviricetes</taxon>
        <taxon>Peduoviridae</taxon>
        <taxon>Maltschvirus</taxon>
        <taxon>Maltschvirus maltsch</taxon>
    </lineage>
</organism>
<dbReference type="EMBL" id="LR796610">
    <property type="protein sequence ID" value="CAB4154229.1"/>
    <property type="molecule type" value="Genomic_DNA"/>
</dbReference>
<name>A0A6J5N584_9CAUD</name>